<dbReference type="Gene3D" id="3.40.1280.10">
    <property type="match status" value="1"/>
</dbReference>
<protein>
    <recommendedName>
        <fullName evidence="5">tRNA (cytidine/uridine-2'-O-)-methyltransferase TrmJ</fullName>
        <ecNumber evidence="5">2.1.1.200</ecNumber>
    </recommendedName>
    <alternativeName>
        <fullName evidence="5">tRNA (cytidine(32)/uridine(32)-2'-O)-methyltransferase</fullName>
    </alternativeName>
    <alternativeName>
        <fullName evidence="5">tRNA Cm32/Um32 methyltransferase</fullName>
    </alternativeName>
</protein>
<dbReference type="KEGG" id="pmf:P9303_08981"/>
<dbReference type="RefSeq" id="WP_011825556.1">
    <property type="nucleotide sequence ID" value="NC_008820.1"/>
</dbReference>
<name>A2C839_PROM3</name>
<evidence type="ECO:0000259" key="6">
    <source>
        <dbReference type="Pfam" id="PF00588"/>
    </source>
</evidence>
<dbReference type="SUPFAM" id="SSF75217">
    <property type="entry name" value="alpha/beta knot"/>
    <property type="match status" value="1"/>
</dbReference>
<dbReference type="GO" id="GO:0002128">
    <property type="term" value="P:tRNA nucleoside ribose methylation"/>
    <property type="evidence" value="ECO:0007669"/>
    <property type="project" value="TreeGrafter"/>
</dbReference>
<organism evidence="7 8">
    <name type="scientific">Prochlorococcus marinus (strain MIT 9303)</name>
    <dbReference type="NCBI Taxonomy" id="59922"/>
    <lineage>
        <taxon>Bacteria</taxon>
        <taxon>Bacillati</taxon>
        <taxon>Cyanobacteriota</taxon>
        <taxon>Cyanophyceae</taxon>
        <taxon>Synechococcales</taxon>
        <taxon>Prochlorococcaceae</taxon>
        <taxon>Prochlorococcus</taxon>
    </lineage>
</organism>
<evidence type="ECO:0000256" key="1">
    <source>
        <dbReference type="ARBA" id="ARBA00007228"/>
    </source>
</evidence>
<reference evidence="7 8" key="1">
    <citation type="journal article" date="2007" name="PLoS Genet.">
        <title>Patterns and implications of gene gain and loss in the evolution of Prochlorococcus.</title>
        <authorList>
            <person name="Kettler G.C."/>
            <person name="Martiny A.C."/>
            <person name="Huang K."/>
            <person name="Zucker J."/>
            <person name="Coleman M.L."/>
            <person name="Rodrigue S."/>
            <person name="Chen F."/>
            <person name="Lapidus A."/>
            <person name="Ferriera S."/>
            <person name="Johnson J."/>
            <person name="Steglich C."/>
            <person name="Church G.M."/>
            <person name="Richardson P."/>
            <person name="Chisholm S.W."/>
        </authorList>
    </citation>
    <scope>NUCLEOTIDE SEQUENCE [LARGE SCALE GENOMIC DNA]</scope>
    <source>
        <strain evidence="7 8">MIT 9303</strain>
    </source>
</reference>
<dbReference type="InterPro" id="IPR004384">
    <property type="entry name" value="RNA_MeTrfase_TrmJ/LasT"/>
</dbReference>
<dbReference type="InterPro" id="IPR029028">
    <property type="entry name" value="Alpha/beta_knot_MTases"/>
</dbReference>
<dbReference type="NCBIfam" id="TIGR00050">
    <property type="entry name" value="rRNA_methyl_1"/>
    <property type="match status" value="1"/>
</dbReference>
<dbReference type="InterPro" id="IPR029026">
    <property type="entry name" value="tRNA_m1G_MTases_N"/>
</dbReference>
<dbReference type="EMBL" id="CP000554">
    <property type="protein sequence ID" value="ABM77649.1"/>
    <property type="molecule type" value="Genomic_DNA"/>
</dbReference>
<dbReference type="EC" id="2.1.1.200" evidence="5"/>
<evidence type="ECO:0000256" key="2">
    <source>
        <dbReference type="ARBA" id="ARBA00022603"/>
    </source>
</evidence>
<evidence type="ECO:0000313" key="7">
    <source>
        <dbReference type="EMBL" id="ABM77649.1"/>
    </source>
</evidence>
<evidence type="ECO:0000256" key="4">
    <source>
        <dbReference type="ARBA" id="ARBA00022691"/>
    </source>
</evidence>
<dbReference type="PANTHER" id="PTHR42786:SF2">
    <property type="entry name" value="TRNA (CYTIDINE_URIDINE-2'-O-)-METHYLTRANSFERASE TRMJ"/>
    <property type="match status" value="1"/>
</dbReference>
<evidence type="ECO:0000256" key="3">
    <source>
        <dbReference type="ARBA" id="ARBA00022679"/>
    </source>
</evidence>
<dbReference type="InterPro" id="IPR001537">
    <property type="entry name" value="SpoU_MeTrfase"/>
</dbReference>
<dbReference type="STRING" id="59922.P9303_08981"/>
<dbReference type="GO" id="GO:0003723">
    <property type="term" value="F:RNA binding"/>
    <property type="evidence" value="ECO:0007669"/>
    <property type="project" value="InterPro"/>
</dbReference>
<keyword evidence="5" id="KW-0819">tRNA processing</keyword>
<comment type="function">
    <text evidence="5">Catalyzes the formation of 2'O-methylated cytidine (Cm32) or 2'O-methylated uridine (Um32) at position 32 in tRNA.</text>
</comment>
<evidence type="ECO:0000313" key="8">
    <source>
        <dbReference type="Proteomes" id="UP000002274"/>
    </source>
</evidence>
<comment type="similarity">
    <text evidence="1">Belongs to the class IV-like SAM-binding methyltransferase superfamily. RNA methyltransferase TrmH family.</text>
</comment>
<proteinExistence type="inferred from homology"/>
<dbReference type="BioCyc" id="PMAR59922:G1G80-811-MONOMER"/>
<feature type="domain" description="tRNA/rRNA methyltransferase SpoU type" evidence="6">
    <location>
        <begin position="10"/>
        <end position="160"/>
    </location>
</feature>
<comment type="catalytic activity">
    <reaction evidence="5">
        <text>uridine(32) in tRNA + S-adenosyl-L-methionine = 2'-O-methyluridine(32) in tRNA + S-adenosyl-L-homocysteine + H(+)</text>
        <dbReference type="Rhea" id="RHEA:42936"/>
        <dbReference type="Rhea" id="RHEA-COMP:10107"/>
        <dbReference type="Rhea" id="RHEA-COMP:10290"/>
        <dbReference type="ChEBI" id="CHEBI:15378"/>
        <dbReference type="ChEBI" id="CHEBI:57856"/>
        <dbReference type="ChEBI" id="CHEBI:59789"/>
        <dbReference type="ChEBI" id="CHEBI:65315"/>
        <dbReference type="ChEBI" id="CHEBI:74478"/>
        <dbReference type="EC" id="2.1.1.200"/>
    </reaction>
</comment>
<dbReference type="GO" id="GO:0106339">
    <property type="term" value="F:tRNA (cytidine(32)-2'-O)-methyltransferase activity"/>
    <property type="evidence" value="ECO:0007669"/>
    <property type="project" value="RHEA"/>
</dbReference>
<dbReference type="CDD" id="cd18093">
    <property type="entry name" value="SpoU-like_TrmJ"/>
    <property type="match status" value="1"/>
</dbReference>
<dbReference type="AlphaFoldDB" id="A2C839"/>
<dbReference type="Gene3D" id="1.10.8.590">
    <property type="match status" value="1"/>
</dbReference>
<dbReference type="PIRSF" id="PIRSF004808">
    <property type="entry name" value="LasT"/>
    <property type="match status" value="1"/>
</dbReference>
<comment type="subcellular location">
    <subcellularLocation>
        <location evidence="5">Cytoplasm</location>
    </subcellularLocation>
</comment>
<gene>
    <name evidence="7" type="primary">lasT</name>
    <name evidence="5" type="synonym">trmJ</name>
    <name evidence="7" type="ordered locus">P9303_08981</name>
</gene>
<keyword evidence="2 5" id="KW-0489">Methyltransferase</keyword>
<keyword evidence="4 5" id="KW-0949">S-adenosyl-L-methionine</keyword>
<sequence length="249" mass="27173">MNKDIRSIQTTVVLVEPIGPLNLGSVARLCANFGVQELRLVSPRCDPADAEARRMAVHGAAMLEQAKQFSCLLDAVADCHRVVASCGRLDHGNIPLQPPEQAVPWLLESMGAAPVALVFGREDRGLTNEELQLAQRVITLHSSYGYPSLNLSHAVAIVLHELQRCQGQGTLRGGQSAWPDPASPRQLDACLTDAQDLLLEVGFLLSHTAQARMAKVRGLLQRAAVRPEEVALLRGMVRQLRWAIHSRHS</sequence>
<keyword evidence="5" id="KW-0963">Cytoplasm</keyword>
<dbReference type="HOGENOM" id="CLU_056931_3_0_3"/>
<comment type="subunit">
    <text evidence="5">Homodimer.</text>
</comment>
<dbReference type="GO" id="GO:0160206">
    <property type="term" value="F:tRNA (cytidine(32)/uridine(32)-2'-O)-methyltransferase activity"/>
    <property type="evidence" value="ECO:0007669"/>
    <property type="project" value="UniProtKB-EC"/>
</dbReference>
<evidence type="ECO:0000256" key="5">
    <source>
        <dbReference type="RuleBase" id="RU362024"/>
    </source>
</evidence>
<dbReference type="Pfam" id="PF00588">
    <property type="entry name" value="SpoU_methylase"/>
    <property type="match status" value="1"/>
</dbReference>
<dbReference type="Proteomes" id="UP000002274">
    <property type="component" value="Chromosome"/>
</dbReference>
<keyword evidence="3 7" id="KW-0808">Transferase</keyword>
<dbReference type="GO" id="GO:0005829">
    <property type="term" value="C:cytosol"/>
    <property type="evidence" value="ECO:0007669"/>
    <property type="project" value="TreeGrafter"/>
</dbReference>
<comment type="catalytic activity">
    <reaction evidence="5">
        <text>cytidine(32) in tRNA + S-adenosyl-L-methionine = 2'-O-methylcytidine(32) in tRNA + S-adenosyl-L-homocysteine + H(+)</text>
        <dbReference type="Rhea" id="RHEA:42932"/>
        <dbReference type="Rhea" id="RHEA-COMP:10288"/>
        <dbReference type="Rhea" id="RHEA-COMP:10289"/>
        <dbReference type="ChEBI" id="CHEBI:15378"/>
        <dbReference type="ChEBI" id="CHEBI:57856"/>
        <dbReference type="ChEBI" id="CHEBI:59789"/>
        <dbReference type="ChEBI" id="CHEBI:74495"/>
        <dbReference type="ChEBI" id="CHEBI:82748"/>
        <dbReference type="EC" id="2.1.1.200"/>
    </reaction>
</comment>
<dbReference type="PANTHER" id="PTHR42786">
    <property type="entry name" value="TRNA/RRNA METHYLTRANSFERASE"/>
    <property type="match status" value="1"/>
</dbReference>
<accession>A2C839</accession>